<dbReference type="Gene3D" id="6.10.250.690">
    <property type="match status" value="1"/>
</dbReference>
<feature type="modified residue" description="4-aspartylphosphate" evidence="8">
    <location>
        <position position="51"/>
    </location>
</feature>
<evidence type="ECO:0000256" key="5">
    <source>
        <dbReference type="ARBA" id="ARBA00023015"/>
    </source>
</evidence>
<proteinExistence type="predicted"/>
<dbReference type="GO" id="GO:0032993">
    <property type="term" value="C:protein-DNA complex"/>
    <property type="evidence" value="ECO:0007669"/>
    <property type="project" value="TreeGrafter"/>
</dbReference>
<evidence type="ECO:0000256" key="8">
    <source>
        <dbReference type="PROSITE-ProRule" id="PRU00169"/>
    </source>
</evidence>
<dbReference type="SMART" id="SM00862">
    <property type="entry name" value="Trans_reg_C"/>
    <property type="match status" value="1"/>
</dbReference>
<evidence type="ECO:0000259" key="11">
    <source>
        <dbReference type="PROSITE" id="PS51755"/>
    </source>
</evidence>
<dbReference type="PROSITE" id="PS51755">
    <property type="entry name" value="OMPR_PHOB"/>
    <property type="match status" value="1"/>
</dbReference>
<accession>A0A2P5KAF8</accession>
<feature type="domain" description="OmpR/PhoB-type" evidence="11">
    <location>
        <begin position="129"/>
        <end position="228"/>
    </location>
</feature>
<dbReference type="GO" id="GO:0005829">
    <property type="term" value="C:cytosol"/>
    <property type="evidence" value="ECO:0007669"/>
    <property type="project" value="TreeGrafter"/>
</dbReference>
<dbReference type="InterPro" id="IPR039420">
    <property type="entry name" value="WalR-like"/>
</dbReference>
<comment type="caution">
    <text evidence="12">The sequence shown here is derived from an EMBL/GenBank/DDBJ whole genome shotgun (WGS) entry which is preliminary data.</text>
</comment>
<dbReference type="SUPFAM" id="SSF52172">
    <property type="entry name" value="CheY-like"/>
    <property type="match status" value="1"/>
</dbReference>
<dbReference type="PROSITE" id="PS50110">
    <property type="entry name" value="RESPONSE_REGULATORY"/>
    <property type="match status" value="1"/>
</dbReference>
<dbReference type="GO" id="GO:0000976">
    <property type="term" value="F:transcription cis-regulatory region binding"/>
    <property type="evidence" value="ECO:0007669"/>
    <property type="project" value="TreeGrafter"/>
</dbReference>
<dbReference type="SUPFAM" id="SSF46894">
    <property type="entry name" value="C-terminal effector domain of the bipartite response regulators"/>
    <property type="match status" value="1"/>
</dbReference>
<evidence type="ECO:0000256" key="2">
    <source>
        <dbReference type="ARBA" id="ARBA00022490"/>
    </source>
</evidence>
<feature type="DNA-binding region" description="OmpR/PhoB-type" evidence="9">
    <location>
        <begin position="129"/>
        <end position="228"/>
    </location>
</feature>
<evidence type="ECO:0000256" key="9">
    <source>
        <dbReference type="PROSITE-ProRule" id="PRU01091"/>
    </source>
</evidence>
<dbReference type="AlphaFoldDB" id="A0A2P5KAF8"/>
<keyword evidence="4" id="KW-0902">Two-component regulatory system</keyword>
<protein>
    <submittedName>
        <fullName evidence="12">DNA-binding response OmpR family regulator</fullName>
    </submittedName>
</protein>
<dbReference type="PANTHER" id="PTHR48111:SF35">
    <property type="entry name" value="TRANSCRIPTIONAL REGULATORY PROTEIN QSEB"/>
    <property type="match status" value="1"/>
</dbReference>
<name>A0A2P5KAF8_9BURK</name>
<sequence length="296" mass="33199">MGIAVLTGNRVLFQFIEACFKADDEPCQQFVDDVALARAAYREEFQAILVDSAIGINPLRPFLARRACYADRRAPLIVIGALEDRASIVHVLDAGADDVVLTPIDPRELLLRVHLAIRRFNVTRRTDHAGVIECGPYRLDPNTCIVRVNGDAVRLTPREFAIAWLLFSHYGEYVSRRQIAGAVWSSSEDIVGRTLEQHIYKLRKKLELHGTHGLRLRTMYAHGYRVEAIEADTATSAMMDSPLEAPLATDHMSLGDEKVVRRHDDVNPTVECVLDARHEWQCPASVAPILELNNAR</sequence>
<dbReference type="Pfam" id="PF00486">
    <property type="entry name" value="Trans_reg_C"/>
    <property type="match status" value="1"/>
</dbReference>
<dbReference type="InterPro" id="IPR001789">
    <property type="entry name" value="Sig_transdc_resp-reg_receiver"/>
</dbReference>
<keyword evidence="5" id="KW-0805">Transcription regulation</keyword>
<dbReference type="InterPro" id="IPR011006">
    <property type="entry name" value="CheY-like_superfamily"/>
</dbReference>
<keyword evidence="13" id="KW-1185">Reference proteome</keyword>
<keyword evidence="6 9" id="KW-0238">DNA-binding</keyword>
<evidence type="ECO:0000256" key="4">
    <source>
        <dbReference type="ARBA" id="ARBA00023012"/>
    </source>
</evidence>
<dbReference type="InterPro" id="IPR001867">
    <property type="entry name" value="OmpR/PhoB-type_DNA-bd"/>
</dbReference>
<evidence type="ECO:0000256" key="3">
    <source>
        <dbReference type="ARBA" id="ARBA00022553"/>
    </source>
</evidence>
<dbReference type="GO" id="GO:0006355">
    <property type="term" value="P:regulation of DNA-templated transcription"/>
    <property type="evidence" value="ECO:0007669"/>
    <property type="project" value="InterPro"/>
</dbReference>
<evidence type="ECO:0000256" key="1">
    <source>
        <dbReference type="ARBA" id="ARBA00004496"/>
    </source>
</evidence>
<dbReference type="CDD" id="cd00383">
    <property type="entry name" value="trans_reg_C"/>
    <property type="match status" value="1"/>
</dbReference>
<evidence type="ECO:0000313" key="13">
    <source>
        <dbReference type="Proteomes" id="UP000243096"/>
    </source>
</evidence>
<dbReference type="InterPro" id="IPR016032">
    <property type="entry name" value="Sig_transdc_resp-reg_C-effctor"/>
</dbReference>
<comment type="subcellular location">
    <subcellularLocation>
        <location evidence="1">Cytoplasm</location>
    </subcellularLocation>
</comment>
<dbReference type="EMBL" id="PRDW01000006">
    <property type="protein sequence ID" value="PPB83692.1"/>
    <property type="molecule type" value="Genomic_DNA"/>
</dbReference>
<dbReference type="OrthoDB" id="6007214at2"/>
<dbReference type="RefSeq" id="WP_104077369.1">
    <property type="nucleotide sequence ID" value="NZ_CP062179.1"/>
</dbReference>
<dbReference type="Proteomes" id="UP000243096">
    <property type="component" value="Unassembled WGS sequence"/>
</dbReference>
<keyword evidence="7" id="KW-0804">Transcription</keyword>
<feature type="domain" description="Response regulatory" evidence="10">
    <location>
        <begin position="2"/>
        <end position="117"/>
    </location>
</feature>
<evidence type="ECO:0000259" key="10">
    <source>
        <dbReference type="PROSITE" id="PS50110"/>
    </source>
</evidence>
<evidence type="ECO:0000256" key="6">
    <source>
        <dbReference type="ARBA" id="ARBA00023125"/>
    </source>
</evidence>
<reference evidence="12 13" key="1">
    <citation type="submission" date="2018-01" db="EMBL/GenBank/DDBJ databases">
        <title>Genomic Encyclopedia of Type Strains, Phase III (KMG-III): the genomes of soil and plant-associated and newly described type strains.</title>
        <authorList>
            <person name="Whitman W."/>
        </authorList>
    </citation>
    <scope>NUCLEOTIDE SEQUENCE [LARGE SCALE GENOMIC DNA]</scope>
    <source>
        <strain evidence="12 13">HKI456</strain>
    </source>
</reference>
<evidence type="ECO:0000313" key="12">
    <source>
        <dbReference type="EMBL" id="PPB83692.1"/>
    </source>
</evidence>
<keyword evidence="2" id="KW-0963">Cytoplasm</keyword>
<evidence type="ECO:0000256" key="7">
    <source>
        <dbReference type="ARBA" id="ARBA00023163"/>
    </source>
</evidence>
<dbReference type="InterPro" id="IPR036388">
    <property type="entry name" value="WH-like_DNA-bd_sf"/>
</dbReference>
<dbReference type="Gene3D" id="1.10.10.10">
    <property type="entry name" value="Winged helix-like DNA-binding domain superfamily/Winged helix DNA-binding domain"/>
    <property type="match status" value="1"/>
</dbReference>
<keyword evidence="3 8" id="KW-0597">Phosphoprotein</keyword>
<organism evidence="12 13">
    <name type="scientific">Mycetohabitans endofungorum</name>
    <dbReference type="NCBI Taxonomy" id="417203"/>
    <lineage>
        <taxon>Bacteria</taxon>
        <taxon>Pseudomonadati</taxon>
        <taxon>Pseudomonadota</taxon>
        <taxon>Betaproteobacteria</taxon>
        <taxon>Burkholderiales</taxon>
        <taxon>Burkholderiaceae</taxon>
        <taxon>Mycetohabitans</taxon>
    </lineage>
</organism>
<dbReference type="GO" id="GO:0000156">
    <property type="term" value="F:phosphorelay response regulator activity"/>
    <property type="evidence" value="ECO:0007669"/>
    <property type="project" value="TreeGrafter"/>
</dbReference>
<gene>
    <name evidence="12" type="ORF">B0O95_10683</name>
</gene>
<dbReference type="PANTHER" id="PTHR48111">
    <property type="entry name" value="REGULATOR OF RPOS"/>
    <property type="match status" value="1"/>
</dbReference>